<accession>A0ABN0NQ82</accession>
<organism evidence="1 2">
    <name type="scientific">Prevotella disiens JCM 6334 = ATCC 29426</name>
    <dbReference type="NCBI Taxonomy" id="1235811"/>
    <lineage>
        <taxon>Bacteria</taxon>
        <taxon>Pseudomonadati</taxon>
        <taxon>Bacteroidota</taxon>
        <taxon>Bacteroidia</taxon>
        <taxon>Bacteroidales</taxon>
        <taxon>Prevotellaceae</taxon>
        <taxon>Prevotella</taxon>
    </lineage>
</organism>
<dbReference type="Proteomes" id="UP000016660">
    <property type="component" value="Unassembled WGS sequence"/>
</dbReference>
<protein>
    <submittedName>
        <fullName evidence="1">Uncharacterized protein</fullName>
    </submittedName>
</protein>
<sequence>MVIQVMQVMLTTLIWGNIAQNQIISKLHLTRGYLRVKFSLWCLFAYMKVKSIM</sequence>
<name>A0ABN0NQ82_9BACT</name>
<reference evidence="1 2" key="1">
    <citation type="submission" date="2013-06" db="EMBL/GenBank/DDBJ databases">
        <authorList>
            <person name="Weinstock G."/>
            <person name="Sodergren E."/>
            <person name="Lobos E.A."/>
            <person name="Fulton L."/>
            <person name="Fulton R."/>
            <person name="Courtney L."/>
            <person name="Fronick C."/>
            <person name="O'Laughlin M."/>
            <person name="Godfrey J."/>
            <person name="Wilson R.M."/>
            <person name="Miner T."/>
            <person name="Farmer C."/>
            <person name="Delehaunty K."/>
            <person name="Cordes M."/>
            <person name="Minx P."/>
            <person name="Tomlinson C."/>
            <person name="Chen J."/>
            <person name="Wollam A."/>
            <person name="Pepin K.H."/>
            <person name="Bhonagiri V."/>
            <person name="Zhang X."/>
            <person name="Warren W."/>
            <person name="Mitreva M."/>
            <person name="Mardis E.R."/>
            <person name="Wilson R.K."/>
        </authorList>
    </citation>
    <scope>NUCLEOTIDE SEQUENCE [LARGE SCALE GENOMIC DNA]</scope>
    <source>
        <strain evidence="1 2">ATCC 29426</strain>
    </source>
</reference>
<evidence type="ECO:0000313" key="2">
    <source>
        <dbReference type="Proteomes" id="UP000016660"/>
    </source>
</evidence>
<dbReference type="EMBL" id="AWUY01000192">
    <property type="protein sequence ID" value="ERJ75013.1"/>
    <property type="molecule type" value="Genomic_DNA"/>
</dbReference>
<gene>
    <name evidence="1" type="ORF">HMPREF0653_02093</name>
</gene>
<proteinExistence type="predicted"/>
<keyword evidence="2" id="KW-1185">Reference proteome</keyword>
<comment type="caution">
    <text evidence="1">The sequence shown here is derived from an EMBL/GenBank/DDBJ whole genome shotgun (WGS) entry which is preliminary data.</text>
</comment>
<evidence type="ECO:0000313" key="1">
    <source>
        <dbReference type="EMBL" id="ERJ75013.1"/>
    </source>
</evidence>